<evidence type="ECO:0000313" key="2">
    <source>
        <dbReference type="Proteomes" id="UP000230002"/>
    </source>
</evidence>
<accession>A0A2G8STR0</accession>
<keyword evidence="2" id="KW-1185">Reference proteome</keyword>
<comment type="caution">
    <text evidence="1">The sequence shown here is derived from an EMBL/GenBank/DDBJ whole genome shotgun (WGS) entry which is preliminary data.</text>
</comment>
<name>A0A2G8STR0_9APHY</name>
<organism evidence="1 2">
    <name type="scientific">Ganoderma sinense ZZ0214-1</name>
    <dbReference type="NCBI Taxonomy" id="1077348"/>
    <lineage>
        <taxon>Eukaryota</taxon>
        <taxon>Fungi</taxon>
        <taxon>Dikarya</taxon>
        <taxon>Basidiomycota</taxon>
        <taxon>Agaricomycotina</taxon>
        <taxon>Agaricomycetes</taxon>
        <taxon>Polyporales</taxon>
        <taxon>Polyporaceae</taxon>
        <taxon>Ganoderma</taxon>
    </lineage>
</organism>
<dbReference type="Proteomes" id="UP000230002">
    <property type="component" value="Unassembled WGS sequence"/>
</dbReference>
<evidence type="ECO:0000313" key="1">
    <source>
        <dbReference type="EMBL" id="PIL37166.1"/>
    </source>
</evidence>
<dbReference type="OrthoDB" id="3358904at2759"/>
<sequence length="146" mass="16038">MSEPSAQEPAPEFSPATDYGSFAVDVLARMTRTSGRIDQMVLRRCLGLASSYLVSDVTMNAEEGVRSWRAGFNRLVDVMVALHMRQELEVETVNAASQACSECWSVAGSWREMDECREGVKAIATRLKGLLDANGKTFRGQAIYAP</sequence>
<gene>
    <name evidence="1" type="ORF">GSI_00858</name>
</gene>
<proteinExistence type="predicted"/>
<reference evidence="1 2" key="1">
    <citation type="journal article" date="2015" name="Sci. Rep.">
        <title>Chromosome-level genome map provides insights into diverse defense mechanisms in the medicinal fungus Ganoderma sinense.</title>
        <authorList>
            <person name="Zhu Y."/>
            <person name="Xu J."/>
            <person name="Sun C."/>
            <person name="Zhou S."/>
            <person name="Xu H."/>
            <person name="Nelson D.R."/>
            <person name="Qian J."/>
            <person name="Song J."/>
            <person name="Luo H."/>
            <person name="Xiang L."/>
            <person name="Li Y."/>
            <person name="Xu Z."/>
            <person name="Ji A."/>
            <person name="Wang L."/>
            <person name="Lu S."/>
            <person name="Hayward A."/>
            <person name="Sun W."/>
            <person name="Li X."/>
            <person name="Schwartz D.C."/>
            <person name="Wang Y."/>
            <person name="Chen S."/>
        </authorList>
    </citation>
    <scope>NUCLEOTIDE SEQUENCE [LARGE SCALE GENOMIC DNA]</scope>
    <source>
        <strain evidence="1 2">ZZ0214-1</strain>
    </source>
</reference>
<protein>
    <submittedName>
        <fullName evidence="1">Uncharacterized protein</fullName>
    </submittedName>
</protein>
<dbReference type="EMBL" id="AYKW01000001">
    <property type="protein sequence ID" value="PIL37166.1"/>
    <property type="molecule type" value="Genomic_DNA"/>
</dbReference>
<dbReference type="AlphaFoldDB" id="A0A2G8STR0"/>
<dbReference type="STRING" id="1077348.A0A2G8STR0"/>